<keyword evidence="5" id="KW-0479">Metal-binding</keyword>
<comment type="cofactor">
    <cofactor evidence="1">
        <name>Mg(2+)</name>
        <dbReference type="ChEBI" id="CHEBI:18420"/>
    </cofactor>
</comment>
<reference evidence="11" key="1">
    <citation type="submission" date="2020-07" db="EMBL/GenBank/DDBJ databases">
        <title>Huge and variable diversity of episymbiotic CPR bacteria and DPANN archaea in groundwater ecosystems.</title>
        <authorList>
            <person name="He C.Y."/>
            <person name="Keren R."/>
            <person name="Whittaker M."/>
            <person name="Farag I.F."/>
            <person name="Doudna J."/>
            <person name="Cate J.H.D."/>
            <person name="Banfield J.F."/>
        </authorList>
    </citation>
    <scope>NUCLEOTIDE SEQUENCE</scope>
    <source>
        <strain evidence="11">NC_groundwater_1664_Pr3_B-0.1um_52_9</strain>
    </source>
</reference>
<dbReference type="GO" id="GO:0005524">
    <property type="term" value="F:ATP binding"/>
    <property type="evidence" value="ECO:0007669"/>
    <property type="project" value="UniProtKB-KW"/>
</dbReference>
<sequence>MSRDEILKKLEENRETIRGFGVRRLGIFGSYARGEQRESSDMDFLVEFDDATLQNYLNLKEFLEQLFGCSVDLVFSDTVKPRLRPIIFNEVVYAEGL</sequence>
<dbReference type="AlphaFoldDB" id="A0A9D6V4F6"/>
<evidence type="ECO:0000256" key="2">
    <source>
        <dbReference type="ARBA" id="ARBA00022649"/>
    </source>
</evidence>
<dbReference type="SUPFAM" id="SSF81301">
    <property type="entry name" value="Nucleotidyltransferase"/>
    <property type="match status" value="1"/>
</dbReference>
<dbReference type="Proteomes" id="UP000807825">
    <property type="component" value="Unassembled WGS sequence"/>
</dbReference>
<keyword evidence="4" id="KW-0548">Nucleotidyltransferase</keyword>
<proteinExistence type="inferred from homology"/>
<evidence type="ECO:0000256" key="4">
    <source>
        <dbReference type="ARBA" id="ARBA00022695"/>
    </source>
</evidence>
<dbReference type="PANTHER" id="PTHR33571:SF12">
    <property type="entry name" value="BSL3053 PROTEIN"/>
    <property type="match status" value="1"/>
</dbReference>
<evidence type="ECO:0000256" key="8">
    <source>
        <dbReference type="ARBA" id="ARBA00022842"/>
    </source>
</evidence>
<feature type="domain" description="Polymerase nucleotidyl transferase" evidence="10">
    <location>
        <begin position="8"/>
        <end position="93"/>
    </location>
</feature>
<comment type="similarity">
    <text evidence="9">Belongs to the MntA antitoxin family.</text>
</comment>
<evidence type="ECO:0000256" key="5">
    <source>
        <dbReference type="ARBA" id="ARBA00022723"/>
    </source>
</evidence>
<keyword evidence="6" id="KW-0547">Nucleotide-binding</keyword>
<dbReference type="InterPro" id="IPR052038">
    <property type="entry name" value="Type-VII_TA_antitoxin"/>
</dbReference>
<evidence type="ECO:0000256" key="1">
    <source>
        <dbReference type="ARBA" id="ARBA00001946"/>
    </source>
</evidence>
<protein>
    <submittedName>
        <fullName evidence="11">Nucleotidyltransferase family protein</fullName>
    </submittedName>
</protein>
<organism evidence="11 12">
    <name type="scientific">Desulfomonile tiedjei</name>
    <dbReference type="NCBI Taxonomy" id="2358"/>
    <lineage>
        <taxon>Bacteria</taxon>
        <taxon>Pseudomonadati</taxon>
        <taxon>Thermodesulfobacteriota</taxon>
        <taxon>Desulfomonilia</taxon>
        <taxon>Desulfomonilales</taxon>
        <taxon>Desulfomonilaceae</taxon>
        <taxon>Desulfomonile</taxon>
    </lineage>
</organism>
<keyword evidence="7" id="KW-0067">ATP-binding</keyword>
<keyword evidence="3" id="KW-0808">Transferase</keyword>
<dbReference type="CDD" id="cd05403">
    <property type="entry name" value="NT_KNTase_like"/>
    <property type="match status" value="1"/>
</dbReference>
<name>A0A9D6V4F6_9BACT</name>
<comment type="caution">
    <text evidence="11">The sequence shown here is derived from an EMBL/GenBank/DDBJ whole genome shotgun (WGS) entry which is preliminary data.</text>
</comment>
<dbReference type="InterPro" id="IPR002934">
    <property type="entry name" value="Polymerase_NTP_transf_dom"/>
</dbReference>
<dbReference type="Gene3D" id="3.30.460.10">
    <property type="entry name" value="Beta Polymerase, domain 2"/>
    <property type="match status" value="1"/>
</dbReference>
<evidence type="ECO:0000256" key="3">
    <source>
        <dbReference type="ARBA" id="ARBA00022679"/>
    </source>
</evidence>
<keyword evidence="2" id="KW-1277">Toxin-antitoxin system</keyword>
<evidence type="ECO:0000256" key="7">
    <source>
        <dbReference type="ARBA" id="ARBA00022840"/>
    </source>
</evidence>
<evidence type="ECO:0000256" key="6">
    <source>
        <dbReference type="ARBA" id="ARBA00022741"/>
    </source>
</evidence>
<keyword evidence="8" id="KW-0460">Magnesium</keyword>
<dbReference type="Pfam" id="PF01909">
    <property type="entry name" value="NTP_transf_2"/>
    <property type="match status" value="1"/>
</dbReference>
<dbReference type="GO" id="GO:0016779">
    <property type="term" value="F:nucleotidyltransferase activity"/>
    <property type="evidence" value="ECO:0007669"/>
    <property type="project" value="UniProtKB-KW"/>
</dbReference>
<evidence type="ECO:0000313" key="12">
    <source>
        <dbReference type="Proteomes" id="UP000807825"/>
    </source>
</evidence>
<dbReference type="GO" id="GO:0046872">
    <property type="term" value="F:metal ion binding"/>
    <property type="evidence" value="ECO:0007669"/>
    <property type="project" value="UniProtKB-KW"/>
</dbReference>
<evidence type="ECO:0000313" key="11">
    <source>
        <dbReference type="EMBL" id="MBI5248977.1"/>
    </source>
</evidence>
<dbReference type="InterPro" id="IPR043519">
    <property type="entry name" value="NT_sf"/>
</dbReference>
<dbReference type="PANTHER" id="PTHR33571">
    <property type="entry name" value="SSL8005 PROTEIN"/>
    <property type="match status" value="1"/>
</dbReference>
<evidence type="ECO:0000256" key="9">
    <source>
        <dbReference type="ARBA" id="ARBA00038276"/>
    </source>
</evidence>
<accession>A0A9D6V4F6</accession>
<dbReference type="EMBL" id="JACRDE010000165">
    <property type="protein sequence ID" value="MBI5248977.1"/>
    <property type="molecule type" value="Genomic_DNA"/>
</dbReference>
<evidence type="ECO:0000259" key="10">
    <source>
        <dbReference type="Pfam" id="PF01909"/>
    </source>
</evidence>
<gene>
    <name evidence="11" type="ORF">HY912_05730</name>
</gene>